<dbReference type="OrthoDB" id="3690585at2"/>
<feature type="signal peptide" evidence="1">
    <location>
        <begin position="1"/>
        <end position="25"/>
    </location>
</feature>
<dbReference type="AlphaFoldDB" id="A0A561TX08"/>
<dbReference type="RefSeq" id="WP_145745548.1">
    <property type="nucleotide sequence ID" value="NZ_VIWX01000008.1"/>
</dbReference>
<name>A0A561TX08_9PSEU</name>
<gene>
    <name evidence="2" type="ORF">FHU35_1864</name>
</gene>
<organism evidence="2 3">
    <name type="scientific">Saccharopolyspora dendranthemae</name>
    <dbReference type="NCBI Taxonomy" id="1181886"/>
    <lineage>
        <taxon>Bacteria</taxon>
        <taxon>Bacillati</taxon>
        <taxon>Actinomycetota</taxon>
        <taxon>Actinomycetes</taxon>
        <taxon>Pseudonocardiales</taxon>
        <taxon>Pseudonocardiaceae</taxon>
        <taxon>Saccharopolyspora</taxon>
    </lineage>
</organism>
<protein>
    <recommendedName>
        <fullName evidence="4">MmpS family membrane protein</fullName>
    </recommendedName>
</protein>
<feature type="chain" id="PRO_5039211988" description="MmpS family membrane protein" evidence="1">
    <location>
        <begin position="26"/>
        <end position="136"/>
    </location>
</feature>
<reference evidence="2 3" key="1">
    <citation type="submission" date="2019-06" db="EMBL/GenBank/DDBJ databases">
        <title>Sequencing the genomes of 1000 actinobacteria strains.</title>
        <authorList>
            <person name="Klenk H.-P."/>
        </authorList>
    </citation>
    <scope>NUCLEOTIDE SEQUENCE [LARGE SCALE GENOMIC DNA]</scope>
    <source>
        <strain evidence="2 3">DSM 46699</strain>
    </source>
</reference>
<evidence type="ECO:0000313" key="2">
    <source>
        <dbReference type="EMBL" id="TWF91642.1"/>
    </source>
</evidence>
<dbReference type="EMBL" id="VIWX01000008">
    <property type="protein sequence ID" value="TWF91642.1"/>
    <property type="molecule type" value="Genomic_DNA"/>
</dbReference>
<evidence type="ECO:0008006" key="4">
    <source>
        <dbReference type="Google" id="ProtNLM"/>
    </source>
</evidence>
<accession>A0A561TX08</accession>
<keyword evidence="3" id="KW-1185">Reference proteome</keyword>
<dbReference type="Proteomes" id="UP000316184">
    <property type="component" value="Unassembled WGS sequence"/>
</dbReference>
<comment type="caution">
    <text evidence="2">The sequence shown here is derived from an EMBL/GenBank/DDBJ whole genome shotgun (WGS) entry which is preliminary data.</text>
</comment>
<keyword evidence="1" id="KW-0732">Signal</keyword>
<evidence type="ECO:0000256" key="1">
    <source>
        <dbReference type="SAM" id="SignalP"/>
    </source>
</evidence>
<sequence length="136" mass="14068">MSFINTKRAVFAGALAFGTIAGVGAAAIAGPAQDVPRQPAANAVQVPAQAKNVPEVRITSGDYALEYRVLNTNGDGFGSTMDPNTAREIQADGFSTVDFTVAGEHVVGDWSLVDGSTLTCRATGTAEDPDVDCDFE</sequence>
<evidence type="ECO:0000313" key="3">
    <source>
        <dbReference type="Proteomes" id="UP000316184"/>
    </source>
</evidence>
<proteinExistence type="predicted"/>